<accession>A0A7W7ACR7</accession>
<reference evidence="8 9" key="1">
    <citation type="submission" date="2020-08" db="EMBL/GenBank/DDBJ databases">
        <title>Genomic Encyclopedia of Type Strains, Phase IV (KMG-IV): sequencing the most valuable type-strain genomes for metagenomic binning, comparative biology and taxonomic classification.</title>
        <authorList>
            <person name="Goeker M."/>
        </authorList>
    </citation>
    <scope>NUCLEOTIDE SEQUENCE [LARGE SCALE GENOMIC DNA]</scope>
    <source>
        <strain evidence="8 9">DSM 17507</strain>
    </source>
</reference>
<evidence type="ECO:0000256" key="5">
    <source>
        <dbReference type="ARBA" id="ARBA00048539"/>
    </source>
</evidence>
<name>A0A7W7ACR7_9SPHN</name>
<sequence length="295" mass="31352">MGLAVSGGPDSLAMLLLFHEVAPRDFCVATVDHGLRPESASEAAMVARLCAERGIPHDTIPIALAKGSAVQERARAGRYRAMADWMRELGLTALVTAHHADDQAETMVMRLNRGAGLRGLAAMRSVSAVPGAPDLPLLRPLLGWRRTELAGIVEVAGIAPALDPSNHDASYERVRVREAMTSSDAFDANGFAASAAHLAQADEAIAWSVDRLWDAAQVAAESVDVAPPKDLPRVLALRLLERVMEHFAVSSPRGGDLVRWLESLDAGGVATLAGIKADGRGGTWRFTLAPKHRSA</sequence>
<evidence type="ECO:0000256" key="6">
    <source>
        <dbReference type="HAMAP-Rule" id="MF_01161"/>
    </source>
</evidence>
<comment type="caution">
    <text evidence="8">The sequence shown here is derived from an EMBL/GenBank/DDBJ whole genome shotgun (WGS) entry which is preliminary data.</text>
</comment>
<keyword evidence="3 6" id="KW-0547">Nucleotide-binding</keyword>
<dbReference type="RefSeq" id="WP_258536985.1">
    <property type="nucleotide sequence ID" value="NZ_JACHOA010000005.1"/>
</dbReference>
<dbReference type="Gene3D" id="3.40.50.620">
    <property type="entry name" value="HUPs"/>
    <property type="match status" value="1"/>
</dbReference>
<dbReference type="InterPro" id="IPR012094">
    <property type="entry name" value="tRNA_Ile_lys_synt"/>
</dbReference>
<dbReference type="GO" id="GO:0005524">
    <property type="term" value="F:ATP binding"/>
    <property type="evidence" value="ECO:0007669"/>
    <property type="project" value="UniProtKB-UniRule"/>
</dbReference>
<dbReference type="Proteomes" id="UP000538566">
    <property type="component" value="Unassembled WGS sequence"/>
</dbReference>
<proteinExistence type="inferred from homology"/>
<dbReference type="GO" id="GO:0005737">
    <property type="term" value="C:cytoplasm"/>
    <property type="evidence" value="ECO:0007669"/>
    <property type="project" value="UniProtKB-SubCell"/>
</dbReference>
<comment type="subcellular location">
    <subcellularLocation>
        <location evidence="6">Cytoplasm</location>
    </subcellularLocation>
</comment>
<evidence type="ECO:0000259" key="7">
    <source>
        <dbReference type="Pfam" id="PF01171"/>
    </source>
</evidence>
<keyword evidence="6" id="KW-0963">Cytoplasm</keyword>
<keyword evidence="4 6" id="KW-0067">ATP-binding</keyword>
<keyword evidence="1 6" id="KW-0436">Ligase</keyword>
<feature type="binding site" evidence="6">
    <location>
        <begin position="6"/>
        <end position="11"/>
    </location>
    <ligand>
        <name>ATP</name>
        <dbReference type="ChEBI" id="CHEBI:30616"/>
    </ligand>
</feature>
<dbReference type="InterPro" id="IPR014729">
    <property type="entry name" value="Rossmann-like_a/b/a_fold"/>
</dbReference>
<dbReference type="InterPro" id="IPR012795">
    <property type="entry name" value="tRNA_Ile_lys_synt_N"/>
</dbReference>
<dbReference type="PANTHER" id="PTHR43033">
    <property type="entry name" value="TRNA(ILE)-LYSIDINE SYNTHASE-RELATED"/>
    <property type="match status" value="1"/>
</dbReference>
<dbReference type="EMBL" id="JACHOA010000005">
    <property type="protein sequence ID" value="MBB4614557.1"/>
    <property type="molecule type" value="Genomic_DNA"/>
</dbReference>
<evidence type="ECO:0000256" key="3">
    <source>
        <dbReference type="ARBA" id="ARBA00022741"/>
    </source>
</evidence>
<dbReference type="NCBIfam" id="TIGR02432">
    <property type="entry name" value="lysidine_TilS_N"/>
    <property type="match status" value="1"/>
</dbReference>
<evidence type="ECO:0000313" key="8">
    <source>
        <dbReference type="EMBL" id="MBB4614557.1"/>
    </source>
</evidence>
<dbReference type="PANTHER" id="PTHR43033:SF1">
    <property type="entry name" value="TRNA(ILE)-LYSIDINE SYNTHASE-RELATED"/>
    <property type="match status" value="1"/>
</dbReference>
<comment type="domain">
    <text evidence="6">The N-terminal region contains the highly conserved SGGXDS motif, predicted to be a P-loop motif involved in ATP binding.</text>
</comment>
<keyword evidence="2 6" id="KW-0819">tRNA processing</keyword>
<dbReference type="AlphaFoldDB" id="A0A7W7ACR7"/>
<protein>
    <recommendedName>
        <fullName evidence="6">tRNA(Ile)-lysidine synthase</fullName>
        <ecNumber evidence="6">6.3.4.19</ecNumber>
    </recommendedName>
    <alternativeName>
        <fullName evidence="6">tRNA(Ile)-2-lysyl-cytidine synthase</fullName>
    </alternativeName>
    <alternativeName>
        <fullName evidence="6">tRNA(Ile)-lysidine synthetase</fullName>
    </alternativeName>
</protein>
<evidence type="ECO:0000256" key="2">
    <source>
        <dbReference type="ARBA" id="ARBA00022694"/>
    </source>
</evidence>
<comment type="similarity">
    <text evidence="6">Belongs to the tRNA(Ile)-lysidine synthase family.</text>
</comment>
<organism evidence="8 9">
    <name type="scientific">Novosphingobium taihuense</name>
    <dbReference type="NCBI Taxonomy" id="260085"/>
    <lineage>
        <taxon>Bacteria</taxon>
        <taxon>Pseudomonadati</taxon>
        <taxon>Pseudomonadota</taxon>
        <taxon>Alphaproteobacteria</taxon>
        <taxon>Sphingomonadales</taxon>
        <taxon>Sphingomonadaceae</taxon>
        <taxon>Novosphingobium</taxon>
    </lineage>
</organism>
<dbReference type="GO" id="GO:0032267">
    <property type="term" value="F:tRNA(Ile)-lysidine synthase activity"/>
    <property type="evidence" value="ECO:0007669"/>
    <property type="project" value="UniProtKB-EC"/>
</dbReference>
<comment type="catalytic activity">
    <reaction evidence="5 6">
        <text>cytidine(34) in tRNA(Ile2) + L-lysine + ATP = lysidine(34) in tRNA(Ile2) + AMP + diphosphate + H(+)</text>
        <dbReference type="Rhea" id="RHEA:43744"/>
        <dbReference type="Rhea" id="RHEA-COMP:10625"/>
        <dbReference type="Rhea" id="RHEA-COMP:10670"/>
        <dbReference type="ChEBI" id="CHEBI:15378"/>
        <dbReference type="ChEBI" id="CHEBI:30616"/>
        <dbReference type="ChEBI" id="CHEBI:32551"/>
        <dbReference type="ChEBI" id="CHEBI:33019"/>
        <dbReference type="ChEBI" id="CHEBI:82748"/>
        <dbReference type="ChEBI" id="CHEBI:83665"/>
        <dbReference type="ChEBI" id="CHEBI:456215"/>
        <dbReference type="EC" id="6.3.4.19"/>
    </reaction>
</comment>
<keyword evidence="9" id="KW-1185">Reference proteome</keyword>
<dbReference type="InterPro" id="IPR011063">
    <property type="entry name" value="TilS/TtcA_N"/>
</dbReference>
<comment type="function">
    <text evidence="6">Ligates lysine onto the cytidine present at position 34 of the AUA codon-specific tRNA(Ile) that contains the anticodon CAU, in an ATP-dependent manner. Cytidine is converted to lysidine, thus changing the amino acid specificity of the tRNA from methionine to isoleucine.</text>
</comment>
<feature type="domain" description="tRNA(Ile)-lysidine/2-thiocytidine synthase N-terminal" evidence="7">
    <location>
        <begin position="3"/>
        <end position="178"/>
    </location>
</feature>
<dbReference type="GO" id="GO:0006400">
    <property type="term" value="P:tRNA modification"/>
    <property type="evidence" value="ECO:0007669"/>
    <property type="project" value="UniProtKB-UniRule"/>
</dbReference>
<gene>
    <name evidence="6" type="primary">tilS</name>
    <name evidence="8" type="ORF">GGR37_002844</name>
</gene>
<dbReference type="EC" id="6.3.4.19" evidence="6"/>
<dbReference type="Pfam" id="PF01171">
    <property type="entry name" value="ATP_bind_3"/>
    <property type="match status" value="1"/>
</dbReference>
<dbReference type="HAMAP" id="MF_01161">
    <property type="entry name" value="tRNA_Ile_lys_synt"/>
    <property type="match status" value="1"/>
</dbReference>
<evidence type="ECO:0000256" key="1">
    <source>
        <dbReference type="ARBA" id="ARBA00022598"/>
    </source>
</evidence>
<dbReference type="CDD" id="cd01992">
    <property type="entry name" value="TilS_N"/>
    <property type="match status" value="1"/>
</dbReference>
<evidence type="ECO:0000256" key="4">
    <source>
        <dbReference type="ARBA" id="ARBA00022840"/>
    </source>
</evidence>
<evidence type="ECO:0000313" key="9">
    <source>
        <dbReference type="Proteomes" id="UP000538566"/>
    </source>
</evidence>
<dbReference type="SUPFAM" id="SSF52402">
    <property type="entry name" value="Adenine nucleotide alpha hydrolases-like"/>
    <property type="match status" value="1"/>
</dbReference>